<dbReference type="InterPro" id="IPR000014">
    <property type="entry name" value="PAS"/>
</dbReference>
<evidence type="ECO:0000256" key="2">
    <source>
        <dbReference type="SAM" id="MobiDB-lite"/>
    </source>
</evidence>
<evidence type="ECO:0000313" key="4">
    <source>
        <dbReference type="EMBL" id="MDT0316807.1"/>
    </source>
</evidence>
<dbReference type="EMBL" id="JAVREM010000001">
    <property type="protein sequence ID" value="MDT0316807.1"/>
    <property type="molecule type" value="Genomic_DNA"/>
</dbReference>
<organism evidence="4 5">
    <name type="scientific">Streptomyces millisiae</name>
    <dbReference type="NCBI Taxonomy" id="3075542"/>
    <lineage>
        <taxon>Bacteria</taxon>
        <taxon>Bacillati</taxon>
        <taxon>Actinomycetota</taxon>
        <taxon>Actinomycetes</taxon>
        <taxon>Kitasatosporales</taxon>
        <taxon>Streptomycetaceae</taxon>
        <taxon>Streptomyces</taxon>
    </lineage>
</organism>
<dbReference type="Gene3D" id="3.30.450.20">
    <property type="entry name" value="PAS domain"/>
    <property type="match status" value="1"/>
</dbReference>
<gene>
    <name evidence="4" type="ORF">RNC47_00485</name>
</gene>
<dbReference type="InterPro" id="IPR052016">
    <property type="entry name" value="Bact_Sigma-Reg"/>
</dbReference>
<dbReference type="InterPro" id="IPR001610">
    <property type="entry name" value="PAC"/>
</dbReference>
<dbReference type="SMART" id="SM00331">
    <property type="entry name" value="PP2C_SIG"/>
    <property type="match status" value="1"/>
</dbReference>
<keyword evidence="5" id="KW-1185">Reference proteome</keyword>
<dbReference type="InterPro" id="IPR013655">
    <property type="entry name" value="PAS_fold_3"/>
</dbReference>
<feature type="region of interest" description="Disordered" evidence="2">
    <location>
        <begin position="190"/>
        <end position="230"/>
    </location>
</feature>
<feature type="domain" description="PPM-type phosphatase" evidence="3">
    <location>
        <begin position="266"/>
        <end position="480"/>
    </location>
</feature>
<dbReference type="Pfam" id="PF08447">
    <property type="entry name" value="PAS_3"/>
    <property type="match status" value="1"/>
</dbReference>
<dbReference type="CDD" id="cd00130">
    <property type="entry name" value="PAS"/>
    <property type="match status" value="1"/>
</dbReference>
<evidence type="ECO:0000256" key="1">
    <source>
        <dbReference type="ARBA" id="ARBA00022801"/>
    </source>
</evidence>
<keyword evidence="1" id="KW-0378">Hydrolase</keyword>
<dbReference type="PANTHER" id="PTHR43156">
    <property type="entry name" value="STAGE II SPORULATION PROTEIN E-RELATED"/>
    <property type="match status" value="1"/>
</dbReference>
<dbReference type="Gene3D" id="3.60.40.10">
    <property type="entry name" value="PPM-type phosphatase domain"/>
    <property type="match status" value="1"/>
</dbReference>
<sequence>MLSSQHPEPPTNDLTDEAALDDLIARARRLRDDVDALRRGEAAGVTPERRQAAWELALDELDDVGERLAGLRGAAGARAPGPAGNAEWNLLTDGVVWSDELFEIFGRPVDEGPLTLDQLPSWLPPEDQPTLTAAVTDCLVDGRPMDCEFRVTRPDGSRRLVRMAGEPVLDDNGGTVAMLAMIRELRVDRPPARPGVAADGAEPGADAGATAQVPDGLGGAGGAGDQPRAATGWAGRGLAVALEDSVLAPSLDAQRPAGPEGPPGSLELAARFLPAGAGGPMGGKWYDALTLPDGGLLFSVGDLSGHGAAAAAGTATVLGAIRGIALTGAAPGALLGHLNQLLDRAAHPVLASVLCCHYEPDLGVLTWAQAGHPAPLLCRDGGGWALPRPAGPLLGAVGDARFAQRADRLAPGDVLVLHTDGLFSAIPRQLPAGHAGEHRLIDLAPRLSSARGAAECLRTIVTACGEVAREDDACLLVARVRA</sequence>
<dbReference type="SUPFAM" id="SSF55785">
    <property type="entry name" value="PYP-like sensor domain (PAS domain)"/>
    <property type="match status" value="1"/>
</dbReference>
<evidence type="ECO:0000259" key="3">
    <source>
        <dbReference type="SMART" id="SM00331"/>
    </source>
</evidence>
<protein>
    <submittedName>
        <fullName evidence="4">SpoIIE family protein phosphatase</fullName>
    </submittedName>
</protein>
<reference evidence="5" key="1">
    <citation type="submission" date="2023-07" db="EMBL/GenBank/DDBJ databases">
        <title>30 novel species of actinomycetes from the DSMZ collection.</title>
        <authorList>
            <person name="Nouioui I."/>
        </authorList>
    </citation>
    <scope>NUCLEOTIDE SEQUENCE [LARGE SCALE GENOMIC DNA]</scope>
    <source>
        <strain evidence="5">DSM 44918</strain>
    </source>
</reference>
<dbReference type="InterPro" id="IPR036457">
    <property type="entry name" value="PPM-type-like_dom_sf"/>
</dbReference>
<dbReference type="SUPFAM" id="SSF81606">
    <property type="entry name" value="PP2C-like"/>
    <property type="match status" value="1"/>
</dbReference>
<proteinExistence type="predicted"/>
<accession>A0ABU2LGU2</accession>
<feature type="compositionally biased region" description="Low complexity" evidence="2">
    <location>
        <begin position="194"/>
        <end position="211"/>
    </location>
</feature>
<evidence type="ECO:0000313" key="5">
    <source>
        <dbReference type="Proteomes" id="UP001183420"/>
    </source>
</evidence>
<dbReference type="Pfam" id="PF07228">
    <property type="entry name" value="SpoIIE"/>
    <property type="match status" value="1"/>
</dbReference>
<comment type="caution">
    <text evidence="4">The sequence shown here is derived from an EMBL/GenBank/DDBJ whole genome shotgun (WGS) entry which is preliminary data.</text>
</comment>
<dbReference type="SMART" id="SM00086">
    <property type="entry name" value="PAC"/>
    <property type="match status" value="1"/>
</dbReference>
<dbReference type="Gene3D" id="2.10.70.100">
    <property type="match status" value="1"/>
</dbReference>
<dbReference type="InterPro" id="IPR035965">
    <property type="entry name" value="PAS-like_dom_sf"/>
</dbReference>
<dbReference type="PANTHER" id="PTHR43156:SF2">
    <property type="entry name" value="STAGE II SPORULATION PROTEIN E"/>
    <property type="match status" value="1"/>
</dbReference>
<dbReference type="InterPro" id="IPR001932">
    <property type="entry name" value="PPM-type_phosphatase-like_dom"/>
</dbReference>
<name>A0ABU2LGU2_9ACTN</name>
<dbReference type="Proteomes" id="UP001183420">
    <property type="component" value="Unassembled WGS sequence"/>
</dbReference>
<dbReference type="RefSeq" id="WP_311594540.1">
    <property type="nucleotide sequence ID" value="NZ_JAVREM010000001.1"/>
</dbReference>